<dbReference type="AlphaFoldDB" id="A0A6H5HXH8"/>
<evidence type="ECO:0000313" key="4">
    <source>
        <dbReference type="Proteomes" id="UP000479190"/>
    </source>
</evidence>
<proteinExistence type="inferred from homology"/>
<dbReference type="PANTHER" id="PTHR12910:SF2">
    <property type="entry name" value="NADH DEHYDROGENASE [UBIQUINONE] 1 ALPHA SUBCOMPLEX SUBUNIT 12"/>
    <property type="match status" value="1"/>
</dbReference>
<comment type="subunit">
    <text evidence="2">Complex I is composed of 45 different subunits.</text>
</comment>
<evidence type="ECO:0000256" key="2">
    <source>
        <dbReference type="RuleBase" id="RU363103"/>
    </source>
</evidence>
<keyword evidence="2" id="KW-0249">Electron transport</keyword>
<evidence type="ECO:0000313" key="3">
    <source>
        <dbReference type="EMBL" id="CAB0028625.1"/>
    </source>
</evidence>
<sequence>MLMSELSAALDVRAVDLALRRPMRPYCHYYVYGRFYEGKKTRAKRFAAQIVNVRDDAFLHGDGCALAEFASLARPPKQREQLTKTNDSFDATPRKKRKSDKWACVALSVACVSNPRCLYLPDWSTCSYTCSTHACLYVLVRVHMDASTCIHLFTFAAANLHRSCRVNAWQNLTLDSPQRCANCTRKEDKKSRKCCASCQRPICSNHSYILCNTVDELKFGDLIGEDKYGNKYYENNMYFYGRNRWVIYSPRVHMNYDASQVPAEWYGWLHYKTDLPPFKDPSRPKYKWMVDHTPNLSGTNKAYMPYSTVKTKIEAWQPKD</sequence>
<keyword evidence="2" id="KW-0999">Mitochondrion inner membrane</keyword>
<comment type="subcellular location">
    <subcellularLocation>
        <location evidence="2">Mitochondrion inner membrane</location>
        <topology evidence="2">Peripheral membrane protein</topology>
        <orientation evidence="2">Matrix side</orientation>
    </subcellularLocation>
</comment>
<keyword evidence="2" id="KW-0679">Respiratory chain</keyword>
<keyword evidence="2" id="KW-0472">Membrane</keyword>
<keyword evidence="2" id="KW-0813">Transport</keyword>
<gene>
    <name evidence="3" type="ORF">TBRA_LOCUS780</name>
</gene>
<dbReference type="GO" id="GO:0045271">
    <property type="term" value="C:respiratory chain complex I"/>
    <property type="evidence" value="ECO:0007669"/>
    <property type="project" value="InterPro"/>
</dbReference>
<dbReference type="EMBL" id="CADCXV010000158">
    <property type="protein sequence ID" value="CAB0028625.1"/>
    <property type="molecule type" value="Genomic_DNA"/>
</dbReference>
<keyword evidence="4" id="KW-1185">Reference proteome</keyword>
<dbReference type="GO" id="GO:0006979">
    <property type="term" value="P:response to oxidative stress"/>
    <property type="evidence" value="ECO:0007669"/>
    <property type="project" value="TreeGrafter"/>
</dbReference>
<dbReference type="InterPro" id="IPR007763">
    <property type="entry name" value="NDUFA12"/>
</dbReference>
<reference evidence="3 4" key="1">
    <citation type="submission" date="2020-02" db="EMBL/GenBank/DDBJ databases">
        <authorList>
            <person name="Ferguson B K."/>
        </authorList>
    </citation>
    <scope>NUCLEOTIDE SEQUENCE [LARGE SCALE GENOMIC DNA]</scope>
</reference>
<evidence type="ECO:0000256" key="1">
    <source>
        <dbReference type="ARBA" id="ARBA00007355"/>
    </source>
</evidence>
<organism evidence="3 4">
    <name type="scientific">Trichogramma brassicae</name>
    <dbReference type="NCBI Taxonomy" id="86971"/>
    <lineage>
        <taxon>Eukaryota</taxon>
        <taxon>Metazoa</taxon>
        <taxon>Ecdysozoa</taxon>
        <taxon>Arthropoda</taxon>
        <taxon>Hexapoda</taxon>
        <taxon>Insecta</taxon>
        <taxon>Pterygota</taxon>
        <taxon>Neoptera</taxon>
        <taxon>Endopterygota</taxon>
        <taxon>Hymenoptera</taxon>
        <taxon>Apocrita</taxon>
        <taxon>Proctotrupomorpha</taxon>
        <taxon>Chalcidoidea</taxon>
        <taxon>Trichogrammatidae</taxon>
        <taxon>Trichogramma</taxon>
    </lineage>
</organism>
<dbReference type="PANTHER" id="PTHR12910">
    <property type="entry name" value="NADH-UBIQUINONE OXIDOREDUCTASE SUBUNIT B17.2"/>
    <property type="match status" value="1"/>
</dbReference>
<dbReference type="GO" id="GO:0005743">
    <property type="term" value="C:mitochondrial inner membrane"/>
    <property type="evidence" value="ECO:0007669"/>
    <property type="project" value="UniProtKB-SubCell"/>
</dbReference>
<comment type="function">
    <text evidence="2">Accessory subunit of the mitochondrial membrane respiratory chain NADH dehydrogenase (Complex I), that is believed not to be involved in catalysis. Complex I functions in the transfer of electrons from NADH to the respiratory chain. The immediate electron acceptor for the enzyme is believed to be ubiquinone.</text>
</comment>
<keyword evidence="2" id="KW-0496">Mitochondrion</keyword>
<name>A0A6H5HXH8_9HYME</name>
<comment type="similarity">
    <text evidence="1 2">Belongs to the complex I NDUFA12 subunit family.</text>
</comment>
<protein>
    <recommendedName>
        <fullName evidence="2">NADH dehydrogenase [ubiquinone] 1 alpha subcomplex subunit 12</fullName>
    </recommendedName>
</protein>
<dbReference type="Proteomes" id="UP000479190">
    <property type="component" value="Unassembled WGS sequence"/>
</dbReference>
<accession>A0A6H5HXH8</accession>
<dbReference type="OrthoDB" id="274641at2759"/>
<dbReference type="Pfam" id="PF05071">
    <property type="entry name" value="NDUFA12"/>
    <property type="match status" value="1"/>
</dbReference>